<name>A0A9W6X4H5_9STRA</name>
<feature type="region of interest" description="Disordered" evidence="1">
    <location>
        <begin position="1"/>
        <end position="33"/>
    </location>
</feature>
<protein>
    <submittedName>
        <fullName evidence="2">Unnamed protein product</fullName>
    </submittedName>
</protein>
<evidence type="ECO:0000313" key="3">
    <source>
        <dbReference type="Proteomes" id="UP001165083"/>
    </source>
</evidence>
<dbReference type="AlphaFoldDB" id="A0A9W6X4H5"/>
<organism evidence="2 3">
    <name type="scientific">Phytophthora lilii</name>
    <dbReference type="NCBI Taxonomy" id="2077276"/>
    <lineage>
        <taxon>Eukaryota</taxon>
        <taxon>Sar</taxon>
        <taxon>Stramenopiles</taxon>
        <taxon>Oomycota</taxon>
        <taxon>Peronosporomycetes</taxon>
        <taxon>Peronosporales</taxon>
        <taxon>Peronosporaceae</taxon>
        <taxon>Phytophthora</taxon>
    </lineage>
</organism>
<dbReference type="Proteomes" id="UP001165083">
    <property type="component" value="Unassembled WGS sequence"/>
</dbReference>
<accession>A0A9W6X4H5</accession>
<comment type="caution">
    <text evidence="2">The sequence shown here is derived from an EMBL/GenBank/DDBJ whole genome shotgun (WGS) entry which is preliminary data.</text>
</comment>
<dbReference type="OrthoDB" id="127885at2759"/>
<dbReference type="EMBL" id="BSXW01000811">
    <property type="protein sequence ID" value="GMF30018.1"/>
    <property type="molecule type" value="Genomic_DNA"/>
</dbReference>
<gene>
    <name evidence="2" type="ORF">Plil01_001278400</name>
</gene>
<reference evidence="2" key="1">
    <citation type="submission" date="2023-04" db="EMBL/GenBank/DDBJ databases">
        <title>Phytophthora lilii NBRC 32176.</title>
        <authorList>
            <person name="Ichikawa N."/>
            <person name="Sato H."/>
            <person name="Tonouchi N."/>
        </authorList>
    </citation>
    <scope>NUCLEOTIDE SEQUENCE</scope>
    <source>
        <strain evidence="2">NBRC 32176</strain>
    </source>
</reference>
<sequence>MVDAEVNATPDTSDRGFQARPDTTDRGFQARPDTTDQNVQARLKLWMLKFVIVLTVLNRLVRGEWIGNPTGYPEWMPADCDLQWFVDKAWDNCHYFSDIHNSMSTRQQLDRVDKKINMLRWMAIICEENRELPALWTAERLPTRTGFMVRVKMLSSLSGRCFHDPIDISVLPELIGAYGNWIQVGVAFQAQEHDVAV</sequence>
<evidence type="ECO:0000256" key="1">
    <source>
        <dbReference type="SAM" id="MobiDB-lite"/>
    </source>
</evidence>
<keyword evidence="3" id="KW-1185">Reference proteome</keyword>
<proteinExistence type="predicted"/>
<evidence type="ECO:0000313" key="2">
    <source>
        <dbReference type="EMBL" id="GMF30018.1"/>
    </source>
</evidence>